<dbReference type="Proteomes" id="UP000322667">
    <property type="component" value="Chromosome D05"/>
</dbReference>
<accession>A0A5D2KQC4</accession>
<name>A0A5D2KQC4_GOSTO</name>
<organism evidence="2 3">
    <name type="scientific">Gossypium tomentosum</name>
    <name type="common">Hawaiian cotton</name>
    <name type="synonym">Gossypium sandvicense</name>
    <dbReference type="NCBI Taxonomy" id="34277"/>
    <lineage>
        <taxon>Eukaryota</taxon>
        <taxon>Viridiplantae</taxon>
        <taxon>Streptophyta</taxon>
        <taxon>Embryophyta</taxon>
        <taxon>Tracheophyta</taxon>
        <taxon>Spermatophyta</taxon>
        <taxon>Magnoliopsida</taxon>
        <taxon>eudicotyledons</taxon>
        <taxon>Gunneridae</taxon>
        <taxon>Pentapetalae</taxon>
        <taxon>rosids</taxon>
        <taxon>malvids</taxon>
        <taxon>Malvales</taxon>
        <taxon>Malvaceae</taxon>
        <taxon>Malvoideae</taxon>
        <taxon>Gossypium</taxon>
    </lineage>
</organism>
<keyword evidence="1" id="KW-1133">Transmembrane helix</keyword>
<dbReference type="EMBL" id="CM017627">
    <property type="protein sequence ID" value="TYH68872.1"/>
    <property type="molecule type" value="Genomic_DNA"/>
</dbReference>
<keyword evidence="1" id="KW-0812">Transmembrane</keyword>
<keyword evidence="1" id="KW-0472">Membrane</keyword>
<feature type="transmembrane region" description="Helical" evidence="1">
    <location>
        <begin position="33"/>
        <end position="60"/>
    </location>
</feature>
<reference evidence="2 3" key="1">
    <citation type="submission" date="2019-07" db="EMBL/GenBank/DDBJ databases">
        <title>WGS assembly of Gossypium tomentosum.</title>
        <authorList>
            <person name="Chen Z.J."/>
            <person name="Sreedasyam A."/>
            <person name="Ando A."/>
            <person name="Song Q."/>
            <person name="De L."/>
            <person name="Hulse-Kemp A."/>
            <person name="Ding M."/>
            <person name="Ye W."/>
            <person name="Kirkbride R."/>
            <person name="Jenkins J."/>
            <person name="Plott C."/>
            <person name="Lovell J."/>
            <person name="Lin Y.-M."/>
            <person name="Vaughn R."/>
            <person name="Liu B."/>
            <person name="Li W."/>
            <person name="Simpson S."/>
            <person name="Scheffler B."/>
            <person name="Saski C."/>
            <person name="Grover C."/>
            <person name="Hu G."/>
            <person name="Conover J."/>
            <person name="Carlson J."/>
            <person name="Shu S."/>
            <person name="Boston L."/>
            <person name="Williams M."/>
            <person name="Peterson D."/>
            <person name="Mcgee K."/>
            <person name="Jones D."/>
            <person name="Wendel J."/>
            <person name="Stelly D."/>
            <person name="Grimwood J."/>
            <person name="Schmutz J."/>
        </authorList>
    </citation>
    <scope>NUCLEOTIDE SEQUENCE [LARGE SCALE GENOMIC DNA]</scope>
    <source>
        <strain evidence="2">7179.01</strain>
    </source>
</reference>
<dbReference type="PANTHER" id="PTHR33564:SF11">
    <property type="entry name" value="OS06G0604600 PROTEIN"/>
    <property type="match status" value="1"/>
</dbReference>
<dbReference type="AlphaFoldDB" id="A0A5D2KQC4"/>
<evidence type="ECO:0000313" key="2">
    <source>
        <dbReference type="EMBL" id="TYH68872.1"/>
    </source>
</evidence>
<evidence type="ECO:0000313" key="3">
    <source>
        <dbReference type="Proteomes" id="UP000322667"/>
    </source>
</evidence>
<proteinExistence type="predicted"/>
<sequence length="171" mass="19040">MIYEPSSFYLSLCKHQKTAPPPVSLPHHSFSPIMASILSSQGVVLATAMAVSGTVILLAFRLQKSYLLDQISQPSQQALRSCISSEGKKREEKKKKKVHFAEDVVDPRKDGEEFRKQLKNRVRINNSAALNSSTKFKKFGGGKDRGMPANRVALYTGILRDRGVQRLAYSC</sequence>
<evidence type="ECO:0000256" key="1">
    <source>
        <dbReference type="SAM" id="Phobius"/>
    </source>
</evidence>
<dbReference type="PANTHER" id="PTHR33564">
    <property type="entry name" value="TRANSMEMBRANE PROTEIN"/>
    <property type="match status" value="1"/>
</dbReference>
<gene>
    <name evidence="2" type="ORF">ES332_D05G018800v1</name>
</gene>
<keyword evidence="3" id="KW-1185">Reference proteome</keyword>
<evidence type="ECO:0008006" key="4">
    <source>
        <dbReference type="Google" id="ProtNLM"/>
    </source>
</evidence>
<protein>
    <recommendedName>
        <fullName evidence="4">Outward-rectifying potassium channel 4-like protein</fullName>
    </recommendedName>
</protein>